<evidence type="ECO:0000313" key="1">
    <source>
        <dbReference type="EMBL" id="KAL2807673.1"/>
    </source>
</evidence>
<name>A0ABR4GYM1_9EURO</name>
<evidence type="ECO:0000313" key="2">
    <source>
        <dbReference type="Proteomes" id="UP001610334"/>
    </source>
</evidence>
<dbReference type="EMBL" id="JBFXLT010000134">
    <property type="protein sequence ID" value="KAL2807673.1"/>
    <property type="molecule type" value="Genomic_DNA"/>
</dbReference>
<gene>
    <name evidence="1" type="ORF">BJX63DRAFT_62924</name>
</gene>
<reference evidence="1 2" key="1">
    <citation type="submission" date="2024-07" db="EMBL/GenBank/DDBJ databases">
        <title>Section-level genome sequencing and comparative genomics of Aspergillus sections Usti and Cavernicolus.</title>
        <authorList>
            <consortium name="Lawrence Berkeley National Laboratory"/>
            <person name="Nybo J.L."/>
            <person name="Vesth T.C."/>
            <person name="Theobald S."/>
            <person name="Frisvad J.C."/>
            <person name="Larsen T.O."/>
            <person name="Kjaerboelling I."/>
            <person name="Rothschild-Mancinelli K."/>
            <person name="Lyhne E.K."/>
            <person name="Kogle M.E."/>
            <person name="Barry K."/>
            <person name="Clum A."/>
            <person name="Na H."/>
            <person name="Ledsgaard L."/>
            <person name="Lin J."/>
            <person name="Lipzen A."/>
            <person name="Kuo A."/>
            <person name="Riley R."/>
            <person name="Mondo S."/>
            <person name="Labutti K."/>
            <person name="Haridas S."/>
            <person name="Pangalinan J."/>
            <person name="Salamov A.A."/>
            <person name="Simmons B.A."/>
            <person name="Magnuson J.K."/>
            <person name="Chen J."/>
            <person name="Drula E."/>
            <person name="Henrissat B."/>
            <person name="Wiebenga A."/>
            <person name="Lubbers R.J."/>
            <person name="Gomes A.C."/>
            <person name="Makela M.R."/>
            <person name="Stajich J."/>
            <person name="Grigoriev I.V."/>
            <person name="Mortensen U.H."/>
            <person name="De Vries R.P."/>
            <person name="Baker S.E."/>
            <person name="Andersen M.R."/>
        </authorList>
    </citation>
    <scope>NUCLEOTIDE SEQUENCE [LARGE SCALE GENOMIC DNA]</scope>
    <source>
        <strain evidence="1 2">CBS 588.65</strain>
    </source>
</reference>
<dbReference type="Proteomes" id="UP001610334">
    <property type="component" value="Unassembled WGS sequence"/>
</dbReference>
<organism evidence="1 2">
    <name type="scientific">Aspergillus granulosus</name>
    <dbReference type="NCBI Taxonomy" id="176169"/>
    <lineage>
        <taxon>Eukaryota</taxon>
        <taxon>Fungi</taxon>
        <taxon>Dikarya</taxon>
        <taxon>Ascomycota</taxon>
        <taxon>Pezizomycotina</taxon>
        <taxon>Eurotiomycetes</taxon>
        <taxon>Eurotiomycetidae</taxon>
        <taxon>Eurotiales</taxon>
        <taxon>Aspergillaceae</taxon>
        <taxon>Aspergillus</taxon>
        <taxon>Aspergillus subgen. Nidulantes</taxon>
    </lineage>
</organism>
<keyword evidence="2" id="KW-1185">Reference proteome</keyword>
<protein>
    <submittedName>
        <fullName evidence="1">Uncharacterized protein</fullName>
    </submittedName>
</protein>
<proteinExistence type="predicted"/>
<accession>A0ABR4GYM1</accession>
<comment type="caution">
    <text evidence="1">The sequence shown here is derived from an EMBL/GenBank/DDBJ whole genome shotgun (WGS) entry which is preliminary data.</text>
</comment>
<sequence>MRPGYVKAKQDLRPLPGSCLVLKPVFLCGMVTPALSNWTGNLQVHRFSSFTTQKACPATRIKWLDYASAKVHPPQSL</sequence>